<evidence type="ECO:0000256" key="2">
    <source>
        <dbReference type="ARBA" id="ARBA00023125"/>
    </source>
</evidence>
<organism evidence="5 6">
    <name type="scientific">Halobacterium litoreum</name>
    <dbReference type="NCBI Taxonomy" id="2039234"/>
    <lineage>
        <taxon>Archaea</taxon>
        <taxon>Methanobacteriati</taxon>
        <taxon>Methanobacteriota</taxon>
        <taxon>Stenosarchaea group</taxon>
        <taxon>Halobacteria</taxon>
        <taxon>Halobacteriales</taxon>
        <taxon>Halobacteriaceae</taxon>
        <taxon>Halobacterium</taxon>
    </lineage>
</organism>
<dbReference type="Gene3D" id="1.10.10.10">
    <property type="entry name" value="Winged helix-like DNA-binding domain superfamily/Winged helix DNA-binding domain"/>
    <property type="match status" value="1"/>
</dbReference>
<evidence type="ECO:0000259" key="4">
    <source>
        <dbReference type="PROSITE" id="PS50956"/>
    </source>
</evidence>
<dbReference type="InterPro" id="IPR000485">
    <property type="entry name" value="AsnC-type_HTH_dom"/>
</dbReference>
<dbReference type="InterPro" id="IPR001845">
    <property type="entry name" value="HTH_ArsR_DNA-bd_dom"/>
</dbReference>
<dbReference type="InterPro" id="IPR019885">
    <property type="entry name" value="Tscrpt_reg_HTH_AsnC-type_CS"/>
</dbReference>
<dbReference type="Pfam" id="PF13404">
    <property type="entry name" value="HTH_AsnC-type"/>
    <property type="match status" value="1"/>
</dbReference>
<dbReference type="RefSeq" id="WP_232572103.1">
    <property type="nucleotide sequence ID" value="NZ_CP089466.1"/>
</dbReference>
<dbReference type="InterPro" id="IPR036388">
    <property type="entry name" value="WH-like_DNA-bd_sf"/>
</dbReference>
<accession>A0ABD5NCW5</accession>
<keyword evidence="1" id="KW-0805">Transcription regulation</keyword>
<dbReference type="SMART" id="SM00746">
    <property type="entry name" value="TRASH"/>
    <property type="match status" value="1"/>
</dbReference>
<dbReference type="Pfam" id="PF24273">
    <property type="entry name" value="TRASH_HVO_1752_C"/>
    <property type="match status" value="1"/>
</dbReference>
<evidence type="ECO:0000256" key="1">
    <source>
        <dbReference type="ARBA" id="ARBA00023015"/>
    </source>
</evidence>
<dbReference type="InterPro" id="IPR011991">
    <property type="entry name" value="ArsR-like_HTH"/>
</dbReference>
<dbReference type="InterPro" id="IPR036390">
    <property type="entry name" value="WH_DNA-bd_sf"/>
</dbReference>
<dbReference type="SMART" id="SM00418">
    <property type="entry name" value="HTH_ARSR"/>
    <property type="match status" value="1"/>
</dbReference>
<keyword evidence="6" id="KW-1185">Reference proteome</keyword>
<keyword evidence="3" id="KW-0804">Transcription</keyword>
<dbReference type="AlphaFoldDB" id="A0ABD5NCW5"/>
<dbReference type="InterPro" id="IPR019888">
    <property type="entry name" value="Tscrpt_reg_AsnC-like"/>
</dbReference>
<dbReference type="InterPro" id="IPR050684">
    <property type="entry name" value="HTH-Siroheme_Decarb"/>
</dbReference>
<dbReference type="SUPFAM" id="SSF46785">
    <property type="entry name" value="Winged helix' DNA-binding domain"/>
    <property type="match status" value="1"/>
</dbReference>
<dbReference type="InterPro" id="IPR011017">
    <property type="entry name" value="TRASH_dom"/>
</dbReference>
<evidence type="ECO:0000313" key="6">
    <source>
        <dbReference type="Proteomes" id="UP001595660"/>
    </source>
</evidence>
<dbReference type="GeneID" id="69117330"/>
<proteinExistence type="predicted"/>
<dbReference type="InterPro" id="IPR056526">
    <property type="entry name" value="TRASH_HVO_1752"/>
</dbReference>
<dbReference type="PANTHER" id="PTHR43413">
    <property type="entry name" value="TRANSCRIPTIONAL REGULATOR, ASNC FAMILY"/>
    <property type="match status" value="1"/>
</dbReference>
<feature type="domain" description="HTH asnC-type" evidence="4">
    <location>
        <begin position="4"/>
        <end position="67"/>
    </location>
</feature>
<dbReference type="GO" id="GO:0003677">
    <property type="term" value="F:DNA binding"/>
    <property type="evidence" value="ECO:0007669"/>
    <property type="project" value="UniProtKB-KW"/>
</dbReference>
<protein>
    <submittedName>
        <fullName evidence="5">AsnC family transcriptional regulator</fullName>
    </submittedName>
</protein>
<evidence type="ECO:0000313" key="5">
    <source>
        <dbReference type="EMBL" id="MFC3476754.1"/>
    </source>
</evidence>
<dbReference type="PANTHER" id="PTHR43413:SF4">
    <property type="entry name" value="HTH-TYPE TRANSCRIPTIONAL REGULATOR LYSM"/>
    <property type="match status" value="1"/>
</dbReference>
<dbReference type="Proteomes" id="UP001595660">
    <property type="component" value="Unassembled WGS sequence"/>
</dbReference>
<gene>
    <name evidence="5" type="ORF">ACFOKC_03350</name>
</gene>
<evidence type="ECO:0000256" key="3">
    <source>
        <dbReference type="ARBA" id="ARBA00023163"/>
    </source>
</evidence>
<keyword evidence="2" id="KW-0238">DNA-binding</keyword>
<name>A0ABD5NCW5_9EURY</name>
<sequence length="195" mass="20988">MTDLDETDRRILELLAADARRPYSDIADDVGLSAPAVSDRVANLRESGVVKRFTVDVDRSQLRGGTPVLVEVTPEPGSTDGARDALAAADEVEHVFVTADGDVVVSARVPAEDVREWVADTVDLDGVRAYDVTLLSESSWRPSVGAEFALACDECGNTVTSEGETATIGGERHHFCCGSCLARFEERYERLDADA</sequence>
<dbReference type="SMART" id="SM00344">
    <property type="entry name" value="HTH_ASNC"/>
    <property type="match status" value="1"/>
</dbReference>
<dbReference type="PRINTS" id="PR00033">
    <property type="entry name" value="HTHASNC"/>
</dbReference>
<dbReference type="PROSITE" id="PS50956">
    <property type="entry name" value="HTH_ASNC_2"/>
    <property type="match status" value="1"/>
</dbReference>
<dbReference type="PROSITE" id="PS00519">
    <property type="entry name" value="HTH_ASNC_1"/>
    <property type="match status" value="1"/>
</dbReference>
<reference evidence="5 6" key="1">
    <citation type="journal article" date="2019" name="Int. J. Syst. Evol. Microbiol.">
        <title>The Global Catalogue of Microorganisms (GCM) 10K type strain sequencing project: providing services to taxonomists for standard genome sequencing and annotation.</title>
        <authorList>
            <consortium name="The Broad Institute Genomics Platform"/>
            <consortium name="The Broad Institute Genome Sequencing Center for Infectious Disease"/>
            <person name="Wu L."/>
            <person name="Ma J."/>
        </authorList>
    </citation>
    <scope>NUCLEOTIDE SEQUENCE [LARGE SCALE GENOMIC DNA]</scope>
    <source>
        <strain evidence="5 6">CGMCC 1.12562</strain>
    </source>
</reference>
<dbReference type="CDD" id="cd00090">
    <property type="entry name" value="HTH_ARSR"/>
    <property type="match status" value="1"/>
</dbReference>
<comment type="caution">
    <text evidence="5">The sequence shown here is derived from an EMBL/GenBank/DDBJ whole genome shotgun (WGS) entry which is preliminary data.</text>
</comment>
<dbReference type="EMBL" id="JBHRWN010000002">
    <property type="protein sequence ID" value="MFC3476754.1"/>
    <property type="molecule type" value="Genomic_DNA"/>
</dbReference>